<evidence type="ECO:0000256" key="6">
    <source>
        <dbReference type="ARBA" id="ARBA00023004"/>
    </source>
</evidence>
<dbReference type="Gene3D" id="1.10.489.10">
    <property type="entry name" value="Chloroperoxidase-like"/>
    <property type="match status" value="1"/>
</dbReference>
<dbReference type="GO" id="GO:0004601">
    <property type="term" value="F:peroxidase activity"/>
    <property type="evidence" value="ECO:0007669"/>
    <property type="project" value="UniProtKB-KW"/>
</dbReference>
<dbReference type="PROSITE" id="PS51405">
    <property type="entry name" value="HEME_HALOPEROXIDASE"/>
    <property type="match status" value="1"/>
</dbReference>
<accession>A0AA40DN45</accession>
<keyword evidence="2" id="KW-0575">Peroxidase</keyword>
<name>A0AA40DN45_9PEZI</name>
<sequence>MRVLPTLCLAATASSFAVDDHPWQAPSSSDRRSPCPLLNSLANHGFLPRSGRNITSEELIGALGASINLDPSVAEGPTALALTTSKTGNPDTFDLDNLNQHGVIEHDASLSRADAVFGDNSSLNLTIWGETKLYFEGDTISVAEAAKARTARIRSATAINPQFSLQEGDQQSSLFETAFYLIVFGNGTEAKTSWVNILFQQERLPYAEGYAPAATPIVIETLLDVAGKVAAA</sequence>
<evidence type="ECO:0000256" key="4">
    <source>
        <dbReference type="ARBA" id="ARBA00022723"/>
    </source>
</evidence>
<gene>
    <name evidence="10" type="ORF">B0H67DRAFT_496984</name>
</gene>
<keyword evidence="3" id="KW-0349">Heme</keyword>
<keyword evidence="5" id="KW-0560">Oxidoreductase</keyword>
<evidence type="ECO:0000256" key="8">
    <source>
        <dbReference type="SAM" id="SignalP"/>
    </source>
</evidence>
<evidence type="ECO:0000259" key="9">
    <source>
        <dbReference type="PROSITE" id="PS51405"/>
    </source>
</evidence>
<dbReference type="PANTHER" id="PTHR33577">
    <property type="entry name" value="STERIGMATOCYSTIN BIOSYNTHESIS PEROXIDASE STCC-RELATED"/>
    <property type="match status" value="1"/>
</dbReference>
<comment type="cofactor">
    <cofactor evidence="1">
        <name>heme b</name>
        <dbReference type="ChEBI" id="CHEBI:60344"/>
    </cofactor>
</comment>
<evidence type="ECO:0000256" key="7">
    <source>
        <dbReference type="ARBA" id="ARBA00025795"/>
    </source>
</evidence>
<evidence type="ECO:0000256" key="3">
    <source>
        <dbReference type="ARBA" id="ARBA00022617"/>
    </source>
</evidence>
<dbReference type="AlphaFoldDB" id="A0AA40DN45"/>
<organism evidence="10 11">
    <name type="scientific">Lasiosphaeris hirsuta</name>
    <dbReference type="NCBI Taxonomy" id="260670"/>
    <lineage>
        <taxon>Eukaryota</taxon>
        <taxon>Fungi</taxon>
        <taxon>Dikarya</taxon>
        <taxon>Ascomycota</taxon>
        <taxon>Pezizomycotina</taxon>
        <taxon>Sordariomycetes</taxon>
        <taxon>Sordariomycetidae</taxon>
        <taxon>Sordariales</taxon>
        <taxon>Lasiosphaeriaceae</taxon>
        <taxon>Lasiosphaeris</taxon>
    </lineage>
</organism>
<evidence type="ECO:0000313" key="10">
    <source>
        <dbReference type="EMBL" id="KAK0707301.1"/>
    </source>
</evidence>
<protein>
    <submittedName>
        <fullName evidence="10">Chloroperoxidase</fullName>
    </submittedName>
</protein>
<keyword evidence="6" id="KW-0408">Iron</keyword>
<feature type="domain" description="Heme haloperoxidase family profile" evidence="9">
    <location>
        <begin position="19"/>
        <end position="227"/>
    </location>
</feature>
<dbReference type="SUPFAM" id="SSF47571">
    <property type="entry name" value="Cloroperoxidase"/>
    <property type="match status" value="1"/>
</dbReference>
<comment type="similarity">
    <text evidence="7">Belongs to the chloroperoxidase family.</text>
</comment>
<comment type="caution">
    <text evidence="10">The sequence shown here is derived from an EMBL/GenBank/DDBJ whole genome shotgun (WGS) entry which is preliminary data.</text>
</comment>
<dbReference type="PANTHER" id="PTHR33577:SF19">
    <property type="entry name" value="HEME HALOPEROXIDASE FAMILY PROFILE DOMAIN-CONTAINING PROTEIN-RELATED"/>
    <property type="match status" value="1"/>
</dbReference>
<dbReference type="InterPro" id="IPR036851">
    <property type="entry name" value="Chloroperoxidase-like_sf"/>
</dbReference>
<feature type="chain" id="PRO_5041283350" evidence="8">
    <location>
        <begin position="18"/>
        <end position="232"/>
    </location>
</feature>
<dbReference type="EMBL" id="JAUKUA010000006">
    <property type="protein sequence ID" value="KAK0707301.1"/>
    <property type="molecule type" value="Genomic_DNA"/>
</dbReference>
<dbReference type="Pfam" id="PF01328">
    <property type="entry name" value="Peroxidase_2"/>
    <property type="match status" value="1"/>
</dbReference>
<dbReference type="InterPro" id="IPR000028">
    <property type="entry name" value="Chloroperoxidase"/>
</dbReference>
<reference evidence="10" key="1">
    <citation type="submission" date="2023-06" db="EMBL/GenBank/DDBJ databases">
        <title>Genome-scale phylogeny and comparative genomics of the fungal order Sordariales.</title>
        <authorList>
            <consortium name="Lawrence Berkeley National Laboratory"/>
            <person name="Hensen N."/>
            <person name="Bonometti L."/>
            <person name="Westerberg I."/>
            <person name="Brannstrom I.O."/>
            <person name="Guillou S."/>
            <person name="Cros-Aarteil S."/>
            <person name="Calhoun S."/>
            <person name="Haridas S."/>
            <person name="Kuo A."/>
            <person name="Mondo S."/>
            <person name="Pangilinan J."/>
            <person name="Riley R."/>
            <person name="Labutti K."/>
            <person name="Andreopoulos B."/>
            <person name="Lipzen A."/>
            <person name="Chen C."/>
            <person name="Yanf M."/>
            <person name="Daum C."/>
            <person name="Ng V."/>
            <person name="Clum A."/>
            <person name="Steindorff A."/>
            <person name="Ohm R."/>
            <person name="Martin F."/>
            <person name="Silar P."/>
            <person name="Natvig D."/>
            <person name="Lalanne C."/>
            <person name="Gautier V."/>
            <person name="Ament-Velasquez S.L."/>
            <person name="Kruys A."/>
            <person name="Hutchinson M.I."/>
            <person name="Powell A.J."/>
            <person name="Barry K."/>
            <person name="Miller A.N."/>
            <person name="Grigoriev I.V."/>
            <person name="Debuchy R."/>
            <person name="Gladieux P."/>
            <person name="Thoren M.H."/>
            <person name="Johannesson H."/>
        </authorList>
    </citation>
    <scope>NUCLEOTIDE SEQUENCE</scope>
    <source>
        <strain evidence="10">SMH4607-1</strain>
    </source>
</reference>
<proteinExistence type="inferred from homology"/>
<feature type="signal peptide" evidence="8">
    <location>
        <begin position="1"/>
        <end position="17"/>
    </location>
</feature>
<evidence type="ECO:0000313" key="11">
    <source>
        <dbReference type="Proteomes" id="UP001172102"/>
    </source>
</evidence>
<evidence type="ECO:0000256" key="2">
    <source>
        <dbReference type="ARBA" id="ARBA00022559"/>
    </source>
</evidence>
<keyword evidence="11" id="KW-1185">Reference proteome</keyword>
<dbReference type="GO" id="GO:0046872">
    <property type="term" value="F:metal ion binding"/>
    <property type="evidence" value="ECO:0007669"/>
    <property type="project" value="UniProtKB-KW"/>
</dbReference>
<keyword evidence="4" id="KW-0479">Metal-binding</keyword>
<keyword evidence="8" id="KW-0732">Signal</keyword>
<evidence type="ECO:0000256" key="1">
    <source>
        <dbReference type="ARBA" id="ARBA00001970"/>
    </source>
</evidence>
<dbReference type="Proteomes" id="UP001172102">
    <property type="component" value="Unassembled WGS sequence"/>
</dbReference>
<evidence type="ECO:0000256" key="5">
    <source>
        <dbReference type="ARBA" id="ARBA00023002"/>
    </source>
</evidence>